<dbReference type="SUPFAM" id="SSF50475">
    <property type="entry name" value="FMN-binding split barrel"/>
    <property type="match status" value="1"/>
</dbReference>
<comment type="caution">
    <text evidence="2">The sequence shown here is derived from an EMBL/GenBank/DDBJ whole genome shotgun (WGS) entry which is preliminary data.</text>
</comment>
<dbReference type="STRING" id="139825.A0A401GDD7"/>
<feature type="domain" description="Pyridoxamine 5'-phosphate oxidase Alr4036 family FMN-binding" evidence="1">
    <location>
        <begin position="5"/>
        <end position="101"/>
    </location>
</feature>
<evidence type="ECO:0000313" key="2">
    <source>
        <dbReference type="EMBL" id="GBE80177.1"/>
    </source>
</evidence>
<evidence type="ECO:0000259" key="1">
    <source>
        <dbReference type="Pfam" id="PF12766"/>
    </source>
</evidence>
<dbReference type="InterPro" id="IPR012349">
    <property type="entry name" value="Split_barrel_FMN-bd"/>
</dbReference>
<organism evidence="2 3">
    <name type="scientific">Sparassis crispa</name>
    <dbReference type="NCBI Taxonomy" id="139825"/>
    <lineage>
        <taxon>Eukaryota</taxon>
        <taxon>Fungi</taxon>
        <taxon>Dikarya</taxon>
        <taxon>Basidiomycota</taxon>
        <taxon>Agaricomycotina</taxon>
        <taxon>Agaricomycetes</taxon>
        <taxon>Polyporales</taxon>
        <taxon>Sparassidaceae</taxon>
        <taxon>Sparassis</taxon>
    </lineage>
</organism>
<dbReference type="InterPro" id="IPR024624">
    <property type="entry name" value="Pyridox_Oxase_Alr4036_FMN-bd"/>
</dbReference>
<proteinExistence type="predicted"/>
<dbReference type="PANTHER" id="PTHR28243:SF1">
    <property type="entry name" value="PYRIDOXAMINE 5'-PHOSPHATE OXIDASE ALR4036 FAMILY FMN-BINDING DOMAIN-CONTAINING PROTEIN"/>
    <property type="match status" value="1"/>
</dbReference>
<dbReference type="AlphaFoldDB" id="A0A401GDD7"/>
<gene>
    <name evidence="2" type="ORF">SCP_0213870</name>
</gene>
<dbReference type="GO" id="GO:0010181">
    <property type="term" value="F:FMN binding"/>
    <property type="evidence" value="ECO:0007669"/>
    <property type="project" value="InterPro"/>
</dbReference>
<dbReference type="GeneID" id="38777094"/>
<keyword evidence="3" id="KW-1185">Reference proteome</keyword>
<dbReference type="EMBL" id="BFAD01000002">
    <property type="protein sequence ID" value="GBE80177.1"/>
    <property type="molecule type" value="Genomic_DNA"/>
</dbReference>
<evidence type="ECO:0000313" key="3">
    <source>
        <dbReference type="Proteomes" id="UP000287166"/>
    </source>
</evidence>
<accession>A0A401GDD7</accession>
<dbReference type="Proteomes" id="UP000287166">
    <property type="component" value="Unassembled WGS sequence"/>
</dbReference>
<dbReference type="Pfam" id="PF12766">
    <property type="entry name" value="Pyridox_oxase_2"/>
    <property type="match status" value="1"/>
</dbReference>
<dbReference type="PANTHER" id="PTHR28243">
    <property type="entry name" value="AGL049CP"/>
    <property type="match status" value="1"/>
</dbReference>
<protein>
    <recommendedName>
        <fullName evidence="1">Pyridoxamine 5'-phosphate oxidase Alr4036 family FMN-binding domain-containing protein</fullName>
    </recommendedName>
</protein>
<dbReference type="OrthoDB" id="434253at2759"/>
<reference evidence="2 3" key="1">
    <citation type="journal article" date="2018" name="Sci. Rep.">
        <title>Genome sequence of the cauliflower mushroom Sparassis crispa (Hanabiratake) and its association with beneficial usage.</title>
        <authorList>
            <person name="Kiyama R."/>
            <person name="Furutani Y."/>
            <person name="Kawaguchi K."/>
            <person name="Nakanishi T."/>
        </authorList>
    </citation>
    <scope>NUCLEOTIDE SEQUENCE [LARGE SCALE GENOMIC DNA]</scope>
</reference>
<dbReference type="RefSeq" id="XP_027611090.1">
    <property type="nucleotide sequence ID" value="XM_027755289.1"/>
</dbReference>
<name>A0A401GDD7_9APHY</name>
<dbReference type="InParanoid" id="A0A401GDD7"/>
<sequence length="233" mass="27145">MMTSPRWVDALTQALSFPENEYENTYQLATVDAESMPHVRTFMHREILHPDGFPNLPVLLTTTDVRTPKVTQIYCHPFTELAWWMSGSQDQFRVFGSVRIVTSPRTLCQAETYEEGLLALSKFQEQDYDWERKRLEIFDSISSDRKAGWCTPLPGSVMHSYEDAKKWPQTVPRLGEAQSEEDKRNQERALDNFALVLIEPTEVDWTQLGVNPWRRTRFTRNDGEWIEEIIVAS</sequence>
<dbReference type="Gene3D" id="2.30.110.10">
    <property type="entry name" value="Electron Transport, Fmn-binding Protein, Chain A"/>
    <property type="match status" value="1"/>
</dbReference>